<evidence type="ECO:0000313" key="1">
    <source>
        <dbReference type="EMBL" id="SNZ15454.1"/>
    </source>
</evidence>
<protein>
    <submittedName>
        <fullName evidence="1">Uncharacterized protein</fullName>
    </submittedName>
</protein>
<dbReference type="EMBL" id="OBEK01000004">
    <property type="protein sequence ID" value="SNZ15454.1"/>
    <property type="molecule type" value="Genomic_DNA"/>
</dbReference>
<dbReference type="AlphaFoldDB" id="A0A285P133"/>
<reference evidence="2" key="1">
    <citation type="submission" date="2017-09" db="EMBL/GenBank/DDBJ databases">
        <authorList>
            <person name="Varghese N."/>
            <person name="Submissions S."/>
        </authorList>
    </citation>
    <scope>NUCLEOTIDE SEQUENCE [LARGE SCALE GENOMIC DNA]</scope>
    <source>
        <strain evidence="2">CGMCC 1.8913</strain>
    </source>
</reference>
<dbReference type="RefSeq" id="WP_179637045.1">
    <property type="nucleotide sequence ID" value="NZ_OBEK01000004.1"/>
</dbReference>
<gene>
    <name evidence="1" type="ORF">SAMN05421503_2639</name>
</gene>
<name>A0A285P133_9BACI</name>
<accession>A0A285P133</accession>
<keyword evidence="2" id="KW-1185">Reference proteome</keyword>
<sequence>MKKVIFSIILVGTIIVSGLLGVANEDGFASKKGDFGSAIHSLNILD</sequence>
<proteinExistence type="predicted"/>
<dbReference type="Proteomes" id="UP000219356">
    <property type="component" value="Unassembled WGS sequence"/>
</dbReference>
<organism evidence="1 2">
    <name type="scientific">Terribacillus aidingensis</name>
    <dbReference type="NCBI Taxonomy" id="586416"/>
    <lineage>
        <taxon>Bacteria</taxon>
        <taxon>Bacillati</taxon>
        <taxon>Bacillota</taxon>
        <taxon>Bacilli</taxon>
        <taxon>Bacillales</taxon>
        <taxon>Bacillaceae</taxon>
        <taxon>Terribacillus</taxon>
    </lineage>
</organism>
<evidence type="ECO:0000313" key="2">
    <source>
        <dbReference type="Proteomes" id="UP000219356"/>
    </source>
</evidence>